<evidence type="ECO:0000259" key="9">
    <source>
        <dbReference type="PROSITE" id="PS50263"/>
    </source>
</evidence>
<evidence type="ECO:0000256" key="5">
    <source>
        <dbReference type="ARBA" id="ARBA00022989"/>
    </source>
</evidence>
<accession>A0A519BI45</accession>
<dbReference type="GO" id="GO:0016410">
    <property type="term" value="F:N-acyltransferase activity"/>
    <property type="evidence" value="ECO:0007669"/>
    <property type="project" value="UniProtKB-UniRule"/>
</dbReference>
<dbReference type="PANTHER" id="PTHR38686">
    <property type="entry name" value="APOLIPOPROTEIN N-ACYLTRANSFERASE"/>
    <property type="match status" value="1"/>
</dbReference>
<dbReference type="EC" id="2.3.1.269" evidence="8"/>
<feature type="transmembrane region" description="Helical" evidence="8">
    <location>
        <begin position="498"/>
        <end position="523"/>
    </location>
</feature>
<keyword evidence="5 8" id="KW-1133">Transmembrane helix</keyword>
<evidence type="ECO:0000256" key="2">
    <source>
        <dbReference type="ARBA" id="ARBA00022475"/>
    </source>
</evidence>
<comment type="subcellular location">
    <subcellularLocation>
        <location evidence="1 8">Cell membrane</location>
        <topology evidence="1 8">Multi-pass membrane protein</topology>
    </subcellularLocation>
</comment>
<dbReference type="UniPathway" id="UPA00666"/>
<dbReference type="SUPFAM" id="SSF56317">
    <property type="entry name" value="Carbon-nitrogen hydrolase"/>
    <property type="match status" value="1"/>
</dbReference>
<feature type="transmembrane region" description="Helical" evidence="8">
    <location>
        <begin position="35"/>
        <end position="51"/>
    </location>
</feature>
<feature type="transmembrane region" description="Helical" evidence="8">
    <location>
        <begin position="12"/>
        <end position="29"/>
    </location>
</feature>
<keyword evidence="10" id="KW-0449">Lipoprotein</keyword>
<dbReference type="CDD" id="cd07571">
    <property type="entry name" value="ALP_N-acyl_transferase"/>
    <property type="match status" value="1"/>
</dbReference>
<sequence length="531" mass="61134">MSFKINLNGRFGNFLLSILSGILLILIFPEFNLEFIAWVALVPLFISINKSKSFKESFFYGFISGLIFYAGILYWIVYTVHVFGNLPYYISIFALLLLSSYLALYIGFFAGFAKIAINPAIKNTKINKYFASLSFILVPSCWVFFEYLKSTLLTGFPWENLGFSQYLNIPFIQISNIVGVFGLSFIIVLINFVIFHFIFYKNIAKKQAAVEFLFALSVVLLVVAYGYFNIYSVKKSLSGRKSYRVAAIQGNIGMFQKWKITKKRTTRIYLNLTKKAMLYKPYLVLWPETSLPYIISAYPAYWNKVMNFAEKNKIDLIFGAIGARFYNYKEHYYNRDYMFTKTGQYSYYDKHHLVPFGEYIPLRHQLPFLAHILKGAGIGNFTPGKKFRILKGGKIKAGSMICYEAYFDSLVRHFSKDGANLYISITDDTWYGKTAAPYQDMSMTVFSAVENDRYVARAGNSGISGIISPTGNIIAETGIFKRTFLIGNIKLINHKTFFAIYGNIFAHIIIYIFITSIILYIYFKRRNTNKR</sequence>
<evidence type="ECO:0000256" key="7">
    <source>
        <dbReference type="ARBA" id="ARBA00023315"/>
    </source>
</evidence>
<dbReference type="Proteomes" id="UP000316562">
    <property type="component" value="Unassembled WGS sequence"/>
</dbReference>
<dbReference type="InterPro" id="IPR003010">
    <property type="entry name" value="C-N_Hydrolase"/>
</dbReference>
<dbReference type="InterPro" id="IPR036526">
    <property type="entry name" value="C-N_Hydrolase_sf"/>
</dbReference>
<evidence type="ECO:0000256" key="8">
    <source>
        <dbReference type="HAMAP-Rule" id="MF_01148"/>
    </source>
</evidence>
<feature type="transmembrane region" description="Helical" evidence="8">
    <location>
        <begin position="129"/>
        <end position="148"/>
    </location>
</feature>
<keyword evidence="4 8" id="KW-0812">Transmembrane</keyword>
<evidence type="ECO:0000256" key="4">
    <source>
        <dbReference type="ARBA" id="ARBA00022692"/>
    </source>
</evidence>
<keyword evidence="2 8" id="KW-1003">Cell membrane</keyword>
<dbReference type="InterPro" id="IPR045378">
    <property type="entry name" value="LNT_N"/>
</dbReference>
<name>A0A519BI45_ACIG2</name>
<dbReference type="Gene3D" id="3.60.110.10">
    <property type="entry name" value="Carbon-nitrogen hydrolase"/>
    <property type="match status" value="1"/>
</dbReference>
<proteinExistence type="inferred from homology"/>
<feature type="transmembrane region" description="Helical" evidence="8">
    <location>
        <begin position="89"/>
        <end position="117"/>
    </location>
</feature>
<comment type="caution">
    <text evidence="10">The sequence shown here is derived from an EMBL/GenBank/DDBJ whole genome shotgun (WGS) entry which is preliminary data.</text>
</comment>
<dbReference type="PROSITE" id="PS50263">
    <property type="entry name" value="CN_HYDROLASE"/>
    <property type="match status" value="1"/>
</dbReference>
<evidence type="ECO:0000256" key="3">
    <source>
        <dbReference type="ARBA" id="ARBA00022679"/>
    </source>
</evidence>
<feature type="transmembrane region" description="Helical" evidence="8">
    <location>
        <begin position="177"/>
        <end position="200"/>
    </location>
</feature>
<dbReference type="GO" id="GO:0005886">
    <property type="term" value="C:plasma membrane"/>
    <property type="evidence" value="ECO:0007669"/>
    <property type="project" value="UniProtKB-SubCell"/>
</dbReference>
<comment type="pathway">
    <text evidence="8">Protein modification; lipoprotein biosynthesis (N-acyl transfer).</text>
</comment>
<reference evidence="10 11" key="1">
    <citation type="journal article" date="2019" name="ISME J.">
        <title>Insights into ecological role of a new deltaproteobacterial order Candidatus Acidulodesulfobacterales by metagenomics and metatranscriptomics.</title>
        <authorList>
            <person name="Tan S."/>
            <person name="Liu J."/>
            <person name="Fang Y."/>
            <person name="Hedlund B.P."/>
            <person name="Lian Z.H."/>
            <person name="Huang L.Y."/>
            <person name="Li J.T."/>
            <person name="Huang L.N."/>
            <person name="Li W.J."/>
            <person name="Jiang H.C."/>
            <person name="Dong H.L."/>
            <person name="Shu W.S."/>
        </authorList>
    </citation>
    <scope>NUCLEOTIDE SEQUENCE [LARGE SCALE GENOMIC DNA]</scope>
    <source>
        <strain evidence="10">AP2</strain>
    </source>
</reference>
<comment type="function">
    <text evidence="8">Catalyzes the phospholipid dependent N-acylation of the N-terminal cysteine of apolipoprotein, the last step in lipoprotein maturation.</text>
</comment>
<dbReference type="Pfam" id="PF00795">
    <property type="entry name" value="CN_hydrolase"/>
    <property type="match status" value="1"/>
</dbReference>
<feature type="transmembrane region" description="Helical" evidence="8">
    <location>
        <begin position="58"/>
        <end position="77"/>
    </location>
</feature>
<evidence type="ECO:0000313" key="11">
    <source>
        <dbReference type="Proteomes" id="UP000316562"/>
    </source>
</evidence>
<dbReference type="EMBL" id="SGBC01000001">
    <property type="protein sequence ID" value="RZD16948.1"/>
    <property type="molecule type" value="Genomic_DNA"/>
</dbReference>
<evidence type="ECO:0000256" key="1">
    <source>
        <dbReference type="ARBA" id="ARBA00004651"/>
    </source>
</evidence>
<comment type="similarity">
    <text evidence="8">Belongs to the CN hydrolase family. Apolipoprotein N-acyltransferase subfamily.</text>
</comment>
<gene>
    <name evidence="8 10" type="primary">lnt</name>
    <name evidence="10" type="ORF">EVJ46_01535</name>
</gene>
<keyword evidence="6 8" id="KW-0472">Membrane</keyword>
<keyword evidence="3 8" id="KW-0808">Transferase</keyword>
<keyword evidence="7 8" id="KW-0012">Acyltransferase</keyword>
<dbReference type="HAMAP" id="MF_01148">
    <property type="entry name" value="Lnt"/>
    <property type="match status" value="1"/>
</dbReference>
<protein>
    <recommendedName>
        <fullName evidence="8">Apolipoprotein N-acyltransferase</fullName>
        <shortName evidence="8">ALP N-acyltransferase</shortName>
        <ecNumber evidence="8">2.3.1.269</ecNumber>
    </recommendedName>
</protein>
<evidence type="ECO:0000256" key="6">
    <source>
        <dbReference type="ARBA" id="ARBA00023136"/>
    </source>
</evidence>
<dbReference type="Pfam" id="PF20154">
    <property type="entry name" value="LNT_N"/>
    <property type="match status" value="1"/>
</dbReference>
<feature type="domain" description="CN hydrolase" evidence="9">
    <location>
        <begin position="248"/>
        <end position="491"/>
    </location>
</feature>
<dbReference type="InterPro" id="IPR004563">
    <property type="entry name" value="Apolipo_AcylTrfase"/>
</dbReference>
<dbReference type="GO" id="GO:0042158">
    <property type="term" value="P:lipoprotein biosynthetic process"/>
    <property type="evidence" value="ECO:0007669"/>
    <property type="project" value="UniProtKB-UniRule"/>
</dbReference>
<evidence type="ECO:0000313" key="10">
    <source>
        <dbReference type="EMBL" id="RZD16948.1"/>
    </source>
</evidence>
<comment type="catalytic activity">
    <reaction evidence="8">
        <text>N-terminal S-1,2-diacyl-sn-glyceryl-L-cysteinyl-[lipoprotein] + a glycerophospholipid = N-acyl-S-1,2-diacyl-sn-glyceryl-L-cysteinyl-[lipoprotein] + a 2-acyl-sn-glycero-3-phospholipid + H(+)</text>
        <dbReference type="Rhea" id="RHEA:48228"/>
        <dbReference type="Rhea" id="RHEA-COMP:14681"/>
        <dbReference type="Rhea" id="RHEA-COMP:14684"/>
        <dbReference type="ChEBI" id="CHEBI:15378"/>
        <dbReference type="ChEBI" id="CHEBI:136912"/>
        <dbReference type="ChEBI" id="CHEBI:140656"/>
        <dbReference type="ChEBI" id="CHEBI:140657"/>
        <dbReference type="ChEBI" id="CHEBI:140660"/>
        <dbReference type="EC" id="2.3.1.269"/>
    </reaction>
</comment>
<dbReference type="PANTHER" id="PTHR38686:SF1">
    <property type="entry name" value="APOLIPOPROTEIN N-ACYLTRANSFERASE"/>
    <property type="match status" value="1"/>
</dbReference>
<dbReference type="NCBIfam" id="TIGR00546">
    <property type="entry name" value="lnt"/>
    <property type="match status" value="1"/>
</dbReference>
<dbReference type="AlphaFoldDB" id="A0A519BI45"/>
<organism evidence="10 11">
    <name type="scientific">Acididesulfobacter guangdongensis</name>
    <dbReference type="NCBI Taxonomy" id="2597225"/>
    <lineage>
        <taxon>Bacteria</taxon>
        <taxon>Deltaproteobacteria</taxon>
        <taxon>Candidatus Acidulodesulfobacterales</taxon>
        <taxon>Candidatus Acididesulfobacter</taxon>
    </lineage>
</organism>
<feature type="transmembrane region" description="Helical" evidence="8">
    <location>
        <begin position="212"/>
        <end position="231"/>
    </location>
</feature>